<feature type="region of interest" description="Disordered" evidence="2">
    <location>
        <begin position="575"/>
        <end position="598"/>
    </location>
</feature>
<proteinExistence type="predicted"/>
<evidence type="ECO:0000259" key="3">
    <source>
        <dbReference type="Pfam" id="PF20254"/>
    </source>
</evidence>
<reference evidence="5" key="2">
    <citation type="submission" date="2010-01" db="EMBL/GenBank/DDBJ databases">
        <title>The complete genome of Conexibacter woesei DSM 14684.</title>
        <authorList>
            <consortium name="US DOE Joint Genome Institute (JGI-PGF)"/>
            <person name="Lucas S."/>
            <person name="Copeland A."/>
            <person name="Lapidus A."/>
            <person name="Glavina del Rio T."/>
            <person name="Dalin E."/>
            <person name="Tice H."/>
            <person name="Bruce D."/>
            <person name="Goodwin L."/>
            <person name="Pitluck S."/>
            <person name="Kyrpides N."/>
            <person name="Mavromatis K."/>
            <person name="Ivanova N."/>
            <person name="Mikhailova N."/>
            <person name="Chertkov O."/>
            <person name="Brettin T."/>
            <person name="Detter J.C."/>
            <person name="Han C."/>
            <person name="Larimer F."/>
            <person name="Land M."/>
            <person name="Hauser L."/>
            <person name="Markowitz V."/>
            <person name="Cheng J.-F."/>
            <person name="Hugenholtz P."/>
            <person name="Woyke T."/>
            <person name="Wu D."/>
            <person name="Pukall R."/>
            <person name="Steenblock K."/>
            <person name="Schneider S."/>
            <person name="Klenk H.-P."/>
            <person name="Eisen J.A."/>
        </authorList>
    </citation>
    <scope>NUCLEOTIDE SEQUENCE [LARGE SCALE GENOMIC DNA]</scope>
    <source>
        <strain evidence="5">DSM 14684 / CIP 108061 / JCM 11494 / NBRC 100937 / ID131577</strain>
    </source>
</reference>
<gene>
    <name evidence="4" type="ordered locus">Cwoe_5010</name>
</gene>
<dbReference type="InterPro" id="IPR046540">
    <property type="entry name" value="DMFA2_C"/>
</dbReference>
<feature type="domain" description="N,N-dimethylformamidase beta subunit-like C-terminal" evidence="3">
    <location>
        <begin position="62"/>
        <end position="433"/>
    </location>
</feature>
<keyword evidence="5" id="KW-1185">Reference proteome</keyword>
<evidence type="ECO:0000313" key="4">
    <source>
        <dbReference type="EMBL" id="ADB53421.1"/>
    </source>
</evidence>
<dbReference type="AlphaFoldDB" id="D3FCC6"/>
<dbReference type="eggNOG" id="COG1520">
    <property type="taxonomic scope" value="Bacteria"/>
</dbReference>
<dbReference type="Proteomes" id="UP000008229">
    <property type="component" value="Chromosome"/>
</dbReference>
<dbReference type="Pfam" id="PF20254">
    <property type="entry name" value="DMFA2_C"/>
    <property type="match status" value="1"/>
</dbReference>
<dbReference type="KEGG" id="cwo:Cwoe_5010"/>
<sequence length="628" mass="66219">MIRAYPHDPSVRPGETLTLCVSTDAPRFAVAFFRQGATLEPMGDLGAGHLLGRDVPEGPTQEDWGWPPYAFAIPADWPSGAYVAMLGEVAEDGTVAWPDVTTTAGDAAKALFVVRSATPGAIVYKLSWATFHAYNATGYGSLYAEAQWSREAPQPGFKITTRRPGGGTGGRGAPNDPVDAHDPSSRRQTFAHWDAPFIAALEGAGYSFDYCLDLDLHRDPALLDGARLLLSVGHDEYWSDAMRDHVEAFVRRGGNVAFFSGNIAGFRIHFADDDTAIVCAKVAPHSRDDGAWQSDEWRFFEPENGLTGVSIHNAGGWWDGPREPLGYTVQHAGHWAFDGTGLGEGDVVGADEEHPLVGYECDGAEFRRENGLAIATGGQGTPESFFILGVAELGEQWFRFRPGTAAATMGVYTTPRGGIVFQGATVDWPVAAAHDELVGGITRNVLDRLALASARIVGPLPARGGRALAAEGDVARFHVDLAELPADAEFAWEVAGAEVVSADGPQLAVRIGGAREPVTVSVTASSPVAAGAGGAGAAASPVAFGTTTFLPLTEADALRLDTALLIRELAAPGEPASSVAMPTRSAQSRSGGLSGAALPRLRDTAARLARLSEELLDADARSAEVRER</sequence>
<evidence type="ECO:0000256" key="2">
    <source>
        <dbReference type="SAM" id="MobiDB-lite"/>
    </source>
</evidence>
<dbReference type="STRING" id="469383.Cwoe_5010"/>
<dbReference type="RefSeq" id="WP_012936472.1">
    <property type="nucleotide sequence ID" value="NC_013739.1"/>
</dbReference>
<accession>D3FCC6</accession>
<feature type="region of interest" description="Disordered" evidence="2">
    <location>
        <begin position="155"/>
        <end position="185"/>
    </location>
</feature>
<dbReference type="EMBL" id="CP001854">
    <property type="protein sequence ID" value="ADB53421.1"/>
    <property type="molecule type" value="Genomic_DNA"/>
</dbReference>
<evidence type="ECO:0000313" key="5">
    <source>
        <dbReference type="Proteomes" id="UP000008229"/>
    </source>
</evidence>
<reference evidence="4 5" key="1">
    <citation type="journal article" date="2010" name="Stand. Genomic Sci.">
        <title>Complete genome sequence of Conexibacter woesei type strain (ID131577).</title>
        <authorList>
            <person name="Pukall R."/>
            <person name="Lapidus A."/>
            <person name="Glavina Del Rio T."/>
            <person name="Copeland A."/>
            <person name="Tice H."/>
            <person name="Cheng J.-F."/>
            <person name="Lucas S."/>
            <person name="Chen F."/>
            <person name="Nolan M."/>
            <person name="Bruce D."/>
            <person name="Goodwin L."/>
            <person name="Pitluck S."/>
            <person name="Mavromatis K."/>
            <person name="Ivanova N."/>
            <person name="Ovchinnikova G."/>
            <person name="Pati A."/>
            <person name="Chen A."/>
            <person name="Palaniappan K."/>
            <person name="Land M."/>
            <person name="Hauser L."/>
            <person name="Chang Y.-J."/>
            <person name="Jeffries C.D."/>
            <person name="Chain P."/>
            <person name="Meincke L."/>
            <person name="Sims D."/>
            <person name="Brettin T."/>
            <person name="Detter J.C."/>
            <person name="Rohde M."/>
            <person name="Goeker M."/>
            <person name="Bristow J."/>
            <person name="Eisen J.A."/>
            <person name="Markowitz V."/>
            <person name="Kyrpides N.C."/>
            <person name="Klenk H.-P."/>
            <person name="Hugenholtz P."/>
        </authorList>
    </citation>
    <scope>NUCLEOTIDE SEQUENCE [LARGE SCALE GENOMIC DNA]</scope>
    <source>
        <strain evidence="5">DSM 14684 / CIP 108061 / JCM 11494 / NBRC 100937 / ID131577</strain>
    </source>
</reference>
<protein>
    <recommendedName>
        <fullName evidence="3">N,N-dimethylformamidase beta subunit-like C-terminal domain-containing protein</fullName>
    </recommendedName>
</protein>
<dbReference type="HOGENOM" id="CLU_436035_0_0_11"/>
<name>D3FCC6_CONWI</name>
<organism evidence="4 5">
    <name type="scientific">Conexibacter woesei (strain DSM 14684 / CCUG 47730 / CIP 108061 / JCM 11494 / NBRC 100937 / ID131577)</name>
    <dbReference type="NCBI Taxonomy" id="469383"/>
    <lineage>
        <taxon>Bacteria</taxon>
        <taxon>Bacillati</taxon>
        <taxon>Actinomycetota</taxon>
        <taxon>Thermoleophilia</taxon>
        <taxon>Solirubrobacterales</taxon>
        <taxon>Conexibacteraceae</taxon>
        <taxon>Conexibacter</taxon>
    </lineage>
</organism>
<feature type="coiled-coil region" evidence="1">
    <location>
        <begin position="601"/>
        <end position="628"/>
    </location>
</feature>
<keyword evidence="1" id="KW-0175">Coiled coil</keyword>
<evidence type="ECO:0000256" key="1">
    <source>
        <dbReference type="SAM" id="Coils"/>
    </source>
</evidence>